<evidence type="ECO:0000259" key="6">
    <source>
        <dbReference type="Pfam" id="PF00294"/>
    </source>
</evidence>
<comment type="similarity">
    <text evidence="1">Belongs to the carbohydrate kinase PfkB family.</text>
</comment>
<dbReference type="InterPro" id="IPR002173">
    <property type="entry name" value="Carboh/pur_kinase_PfkB_CS"/>
</dbReference>
<evidence type="ECO:0000256" key="1">
    <source>
        <dbReference type="ARBA" id="ARBA00010688"/>
    </source>
</evidence>
<dbReference type="PROSITE" id="PS00584">
    <property type="entry name" value="PFKB_KINASES_2"/>
    <property type="match status" value="1"/>
</dbReference>
<dbReference type="InterPro" id="IPR011611">
    <property type="entry name" value="PfkB_dom"/>
</dbReference>
<dbReference type="EMBL" id="JACHXO010000007">
    <property type="protein sequence ID" value="MBB3196327.1"/>
    <property type="molecule type" value="Genomic_DNA"/>
</dbReference>
<dbReference type="PANTHER" id="PTHR43085">
    <property type="entry name" value="HEXOKINASE FAMILY MEMBER"/>
    <property type="match status" value="1"/>
</dbReference>
<keyword evidence="3" id="KW-0547">Nucleotide-binding</keyword>
<keyword evidence="8" id="KW-1185">Reference proteome</keyword>
<evidence type="ECO:0000313" key="8">
    <source>
        <dbReference type="Proteomes" id="UP000574369"/>
    </source>
</evidence>
<keyword evidence="4" id="KW-0418">Kinase</keyword>
<dbReference type="RefSeq" id="WP_088454223.1">
    <property type="nucleotide sequence ID" value="NZ_JACHXO010000007.1"/>
</dbReference>
<evidence type="ECO:0000313" key="7">
    <source>
        <dbReference type="EMBL" id="MBB3196327.1"/>
    </source>
</evidence>
<comment type="caution">
    <text evidence="7">The sequence shown here is derived from an EMBL/GenBank/DDBJ whole genome shotgun (WGS) entry which is preliminary data.</text>
</comment>
<dbReference type="Gene3D" id="3.40.1190.20">
    <property type="match status" value="1"/>
</dbReference>
<dbReference type="GO" id="GO:0008865">
    <property type="term" value="F:fructokinase activity"/>
    <property type="evidence" value="ECO:0007669"/>
    <property type="project" value="UniProtKB-EC"/>
</dbReference>
<dbReference type="InterPro" id="IPR050306">
    <property type="entry name" value="PfkB_Carbo_kinase"/>
</dbReference>
<evidence type="ECO:0000256" key="5">
    <source>
        <dbReference type="ARBA" id="ARBA00022840"/>
    </source>
</evidence>
<dbReference type="PANTHER" id="PTHR43085:SF1">
    <property type="entry name" value="PSEUDOURIDINE KINASE-RELATED"/>
    <property type="match status" value="1"/>
</dbReference>
<keyword evidence="5" id="KW-0067">ATP-binding</keyword>
<proteinExistence type="inferred from homology"/>
<sequence>MTSHHTEPAAARTRADIQVAVAGEALIDLIRRDDGSYLPCLGGALYNLSRALSRQGVGLEYLNPLSRDRFGRELKAQLVADGVHLAVPEAVQQVTSLAVVNLDAQGHPDYAFYRDGVADRAVTAQGLTAACADLPHLQIVCSGALALDARDTAVYLPWLEAQRQAGRCVVVDANLRPSVMPDLPSYRAAVHAALSLAHVIKVSDEDLTHLGVRGTDVLDQARGLMAQHPGCELLALTVGAGGAWLMQRSGATCYAKEAAPLDVVDTVGAGDSFLAGLLAFLLRQVPGSHGQGARFVDVLASLPAATCEQALRHALASASLCVQEQGCVPPDWEAAHRWAAERPALGTGMR</sequence>
<name>A0ABR6GW39_9BURK</name>
<dbReference type="EC" id="2.7.1.4" evidence="7"/>
<protein>
    <submittedName>
        <fullName evidence="7">Fructokinase</fullName>
        <ecNumber evidence="7">2.7.1.4</ecNumber>
    </submittedName>
</protein>
<evidence type="ECO:0000256" key="4">
    <source>
        <dbReference type="ARBA" id="ARBA00022777"/>
    </source>
</evidence>
<evidence type="ECO:0000256" key="2">
    <source>
        <dbReference type="ARBA" id="ARBA00022679"/>
    </source>
</evidence>
<dbReference type="SUPFAM" id="SSF53613">
    <property type="entry name" value="Ribokinase-like"/>
    <property type="match status" value="1"/>
</dbReference>
<feature type="domain" description="Carbohydrate kinase PfkB" evidence="6">
    <location>
        <begin position="18"/>
        <end position="330"/>
    </location>
</feature>
<accession>A0ABR6GW39</accession>
<dbReference type="Pfam" id="PF00294">
    <property type="entry name" value="PfkB"/>
    <property type="match status" value="1"/>
</dbReference>
<dbReference type="Proteomes" id="UP000574369">
    <property type="component" value="Unassembled WGS sequence"/>
</dbReference>
<gene>
    <name evidence="7" type="ORF">FHS28_003739</name>
</gene>
<dbReference type="InterPro" id="IPR029056">
    <property type="entry name" value="Ribokinase-like"/>
</dbReference>
<keyword evidence="2 7" id="KW-0808">Transferase</keyword>
<organism evidence="7 8">
    <name type="scientific">Roseateles terrae</name>
    <dbReference type="NCBI Taxonomy" id="431060"/>
    <lineage>
        <taxon>Bacteria</taxon>
        <taxon>Pseudomonadati</taxon>
        <taxon>Pseudomonadota</taxon>
        <taxon>Betaproteobacteria</taxon>
        <taxon>Burkholderiales</taxon>
        <taxon>Sphaerotilaceae</taxon>
        <taxon>Roseateles</taxon>
    </lineage>
</organism>
<reference evidence="7 8" key="1">
    <citation type="submission" date="2020-08" db="EMBL/GenBank/DDBJ databases">
        <title>Genomic Encyclopedia of Type Strains, Phase III (KMG-III): the genomes of soil and plant-associated and newly described type strains.</title>
        <authorList>
            <person name="Whitman W."/>
        </authorList>
    </citation>
    <scope>NUCLEOTIDE SEQUENCE [LARGE SCALE GENOMIC DNA]</scope>
    <source>
        <strain evidence="7 8">CECT 7247</strain>
    </source>
</reference>
<evidence type="ECO:0000256" key="3">
    <source>
        <dbReference type="ARBA" id="ARBA00022741"/>
    </source>
</evidence>